<dbReference type="PROSITE" id="PS50011">
    <property type="entry name" value="PROTEIN_KINASE_DOM"/>
    <property type="match status" value="1"/>
</dbReference>
<evidence type="ECO:0000313" key="3">
    <source>
        <dbReference type="EMBL" id="KAK3903423.1"/>
    </source>
</evidence>
<reference evidence="3" key="1">
    <citation type="journal article" date="2023" name="Mol. Phylogenet. Evol.">
        <title>Genome-scale phylogeny and comparative genomics of the fungal order Sordariales.</title>
        <authorList>
            <person name="Hensen N."/>
            <person name="Bonometti L."/>
            <person name="Westerberg I."/>
            <person name="Brannstrom I.O."/>
            <person name="Guillou S."/>
            <person name="Cros-Aarteil S."/>
            <person name="Calhoun S."/>
            <person name="Haridas S."/>
            <person name="Kuo A."/>
            <person name="Mondo S."/>
            <person name="Pangilinan J."/>
            <person name="Riley R."/>
            <person name="LaButti K."/>
            <person name="Andreopoulos B."/>
            <person name="Lipzen A."/>
            <person name="Chen C."/>
            <person name="Yan M."/>
            <person name="Daum C."/>
            <person name="Ng V."/>
            <person name="Clum A."/>
            <person name="Steindorff A."/>
            <person name="Ohm R.A."/>
            <person name="Martin F."/>
            <person name="Silar P."/>
            <person name="Natvig D.O."/>
            <person name="Lalanne C."/>
            <person name="Gautier V."/>
            <person name="Ament-Velasquez S.L."/>
            <person name="Kruys A."/>
            <person name="Hutchinson M.I."/>
            <person name="Powell A.J."/>
            <person name="Barry K."/>
            <person name="Miller A.N."/>
            <person name="Grigoriev I.V."/>
            <person name="Debuchy R."/>
            <person name="Gladieux P."/>
            <person name="Hiltunen Thoren M."/>
            <person name="Johannesson H."/>
        </authorList>
    </citation>
    <scope>NUCLEOTIDE SEQUENCE</scope>
    <source>
        <strain evidence="3">CBS 103.79</strain>
    </source>
</reference>
<dbReference type="EMBL" id="MU855449">
    <property type="protein sequence ID" value="KAK3903423.1"/>
    <property type="molecule type" value="Genomic_DNA"/>
</dbReference>
<dbReference type="GO" id="GO:0005634">
    <property type="term" value="C:nucleus"/>
    <property type="evidence" value="ECO:0007669"/>
    <property type="project" value="TreeGrafter"/>
</dbReference>
<dbReference type="PANTHER" id="PTHR44167:SF30">
    <property type="entry name" value="PHOSPHORYLASE KINASE"/>
    <property type="match status" value="1"/>
</dbReference>
<organism evidence="3 4">
    <name type="scientific">Staphylotrichum tortipilum</name>
    <dbReference type="NCBI Taxonomy" id="2831512"/>
    <lineage>
        <taxon>Eukaryota</taxon>
        <taxon>Fungi</taxon>
        <taxon>Dikarya</taxon>
        <taxon>Ascomycota</taxon>
        <taxon>Pezizomycotina</taxon>
        <taxon>Sordariomycetes</taxon>
        <taxon>Sordariomycetidae</taxon>
        <taxon>Sordariales</taxon>
        <taxon>Chaetomiaceae</taxon>
        <taxon>Staphylotrichum</taxon>
    </lineage>
</organism>
<comment type="caution">
    <text evidence="3">The sequence shown here is derived from an EMBL/GenBank/DDBJ whole genome shotgun (WGS) entry which is preliminary data.</text>
</comment>
<gene>
    <name evidence="3" type="ORF">C8A05DRAFT_32825</name>
</gene>
<dbReference type="GO" id="GO:0044773">
    <property type="term" value="P:mitotic DNA damage checkpoint signaling"/>
    <property type="evidence" value="ECO:0007669"/>
    <property type="project" value="TreeGrafter"/>
</dbReference>
<dbReference type="InterPro" id="IPR017441">
    <property type="entry name" value="Protein_kinase_ATP_BS"/>
</dbReference>
<proteinExistence type="predicted"/>
<name>A0AAN6RUW6_9PEZI</name>
<dbReference type="SMART" id="SM00220">
    <property type="entry name" value="S_TKc"/>
    <property type="match status" value="1"/>
</dbReference>
<dbReference type="SUPFAM" id="SSF56112">
    <property type="entry name" value="Protein kinase-like (PK-like)"/>
    <property type="match status" value="1"/>
</dbReference>
<reference evidence="3" key="2">
    <citation type="submission" date="2023-05" db="EMBL/GenBank/DDBJ databases">
        <authorList>
            <consortium name="Lawrence Berkeley National Laboratory"/>
            <person name="Steindorff A."/>
            <person name="Hensen N."/>
            <person name="Bonometti L."/>
            <person name="Westerberg I."/>
            <person name="Brannstrom I.O."/>
            <person name="Guillou S."/>
            <person name="Cros-Aarteil S."/>
            <person name="Calhoun S."/>
            <person name="Haridas S."/>
            <person name="Kuo A."/>
            <person name="Mondo S."/>
            <person name="Pangilinan J."/>
            <person name="Riley R."/>
            <person name="Labutti K."/>
            <person name="Andreopoulos B."/>
            <person name="Lipzen A."/>
            <person name="Chen C."/>
            <person name="Yanf M."/>
            <person name="Daum C."/>
            <person name="Ng V."/>
            <person name="Clum A."/>
            <person name="Ohm R."/>
            <person name="Martin F."/>
            <person name="Silar P."/>
            <person name="Natvig D."/>
            <person name="Lalanne C."/>
            <person name="Gautier V."/>
            <person name="Ament-Velasquez S.L."/>
            <person name="Kruys A."/>
            <person name="Hutchinson M.I."/>
            <person name="Powell A.J."/>
            <person name="Barry K."/>
            <person name="Miller A.N."/>
            <person name="Grigoriev I.V."/>
            <person name="Debuchy R."/>
            <person name="Gladieux P."/>
            <person name="Thoren M.H."/>
            <person name="Johannesson H."/>
        </authorList>
    </citation>
    <scope>NUCLEOTIDE SEQUENCE</scope>
    <source>
        <strain evidence="3">CBS 103.79</strain>
    </source>
</reference>
<dbReference type="PANTHER" id="PTHR44167">
    <property type="entry name" value="OVARIAN-SPECIFIC SERINE/THREONINE-PROTEIN KINASE LOK-RELATED"/>
    <property type="match status" value="1"/>
</dbReference>
<keyword evidence="1" id="KW-0547">Nucleotide-binding</keyword>
<evidence type="ECO:0000313" key="4">
    <source>
        <dbReference type="Proteomes" id="UP001303889"/>
    </source>
</evidence>
<keyword evidence="3" id="KW-0808">Transferase</keyword>
<protein>
    <submittedName>
        <fullName evidence="3">Kinase-like domain-containing protein</fullName>
    </submittedName>
</protein>
<dbReference type="GO" id="GO:0005524">
    <property type="term" value="F:ATP binding"/>
    <property type="evidence" value="ECO:0007669"/>
    <property type="project" value="UniProtKB-UniRule"/>
</dbReference>
<sequence>MKLISPLGHVDVVIPTPLAVTRTIGPWTVGNVLGRGGHGKVFMGTSTKNEVVALKVMDVAAGDAAFVSEVQVNAVLTQLADKEDDGGRILRQKEVICCEDELVSVHVPVVPWTLADLVGGWSSGRCIPHTLMGVKFIHDRGWMHHDLKPTNVGVRGEPPRAVLLDVGTSGFLEDDDGSMEPEPGCGGTVTYFAPERELQPYNHSVDIWVMGIIGYEVTYGHHPFKFLLNPWRKGEEHEKLRPVFEKKYQEAIERLAADCKGARESPTAGYIHLGSFLAKMLRYPWAQANCEPRIAIDEKARHD</sequence>
<keyword evidence="4" id="KW-1185">Reference proteome</keyword>
<dbReference type="Pfam" id="PF00069">
    <property type="entry name" value="Pkinase"/>
    <property type="match status" value="1"/>
</dbReference>
<keyword evidence="1" id="KW-0067">ATP-binding</keyword>
<dbReference type="Proteomes" id="UP001303889">
    <property type="component" value="Unassembled WGS sequence"/>
</dbReference>
<accession>A0AAN6RUW6</accession>
<dbReference type="PROSITE" id="PS00107">
    <property type="entry name" value="PROTEIN_KINASE_ATP"/>
    <property type="match status" value="1"/>
</dbReference>
<dbReference type="AlphaFoldDB" id="A0AAN6RUW6"/>
<evidence type="ECO:0000259" key="2">
    <source>
        <dbReference type="PROSITE" id="PS50011"/>
    </source>
</evidence>
<dbReference type="Gene3D" id="1.10.510.10">
    <property type="entry name" value="Transferase(Phosphotransferase) domain 1"/>
    <property type="match status" value="2"/>
</dbReference>
<evidence type="ECO:0000256" key="1">
    <source>
        <dbReference type="PROSITE-ProRule" id="PRU10141"/>
    </source>
</evidence>
<feature type="domain" description="Protein kinase" evidence="2">
    <location>
        <begin position="27"/>
        <end position="303"/>
    </location>
</feature>
<feature type="binding site" evidence="1">
    <location>
        <position position="55"/>
    </location>
    <ligand>
        <name>ATP</name>
        <dbReference type="ChEBI" id="CHEBI:30616"/>
    </ligand>
</feature>
<dbReference type="InterPro" id="IPR000719">
    <property type="entry name" value="Prot_kinase_dom"/>
</dbReference>
<dbReference type="InterPro" id="IPR011009">
    <property type="entry name" value="Kinase-like_dom_sf"/>
</dbReference>
<keyword evidence="3" id="KW-0418">Kinase</keyword>
<dbReference type="GO" id="GO:0004674">
    <property type="term" value="F:protein serine/threonine kinase activity"/>
    <property type="evidence" value="ECO:0007669"/>
    <property type="project" value="TreeGrafter"/>
</dbReference>